<dbReference type="Pfam" id="PF08395">
    <property type="entry name" value="7tm_7"/>
    <property type="match status" value="1"/>
</dbReference>
<feature type="transmembrane region" description="Helical" evidence="6">
    <location>
        <begin position="107"/>
        <end position="126"/>
    </location>
</feature>
<keyword evidence="8" id="KW-1185">Reference proteome</keyword>
<accession>A0A9P0NAM2</accession>
<evidence type="ECO:0000256" key="2">
    <source>
        <dbReference type="ARBA" id="ARBA00022475"/>
    </source>
</evidence>
<name>A0A9P0NAM2_SPOLI</name>
<proteinExistence type="predicted"/>
<evidence type="ECO:0000256" key="6">
    <source>
        <dbReference type="SAM" id="Phobius"/>
    </source>
</evidence>
<reference evidence="7" key="1">
    <citation type="submission" date="2022-02" db="EMBL/GenBank/DDBJ databases">
        <authorList>
            <person name="King R."/>
        </authorList>
    </citation>
    <scope>NUCLEOTIDE SEQUENCE</scope>
</reference>
<feature type="transmembrane region" description="Helical" evidence="6">
    <location>
        <begin position="74"/>
        <end position="95"/>
    </location>
</feature>
<protein>
    <recommendedName>
        <fullName evidence="9">Gustatory receptor</fullName>
    </recommendedName>
</protein>
<keyword evidence="2" id="KW-1003">Cell membrane</keyword>
<feature type="transmembrane region" description="Helical" evidence="6">
    <location>
        <begin position="12"/>
        <end position="32"/>
    </location>
</feature>
<feature type="transmembrane region" description="Helical" evidence="6">
    <location>
        <begin position="182"/>
        <end position="204"/>
    </location>
</feature>
<comment type="subcellular location">
    <subcellularLocation>
        <location evidence="1">Cell membrane</location>
        <topology evidence="1">Multi-pass membrane protein</topology>
    </subcellularLocation>
</comment>
<gene>
    <name evidence="7" type="ORF">SPLIT_LOCUS11233</name>
</gene>
<organism evidence="7 8">
    <name type="scientific">Spodoptera littoralis</name>
    <name type="common">Egyptian cotton leafworm</name>
    <dbReference type="NCBI Taxonomy" id="7109"/>
    <lineage>
        <taxon>Eukaryota</taxon>
        <taxon>Metazoa</taxon>
        <taxon>Ecdysozoa</taxon>
        <taxon>Arthropoda</taxon>
        <taxon>Hexapoda</taxon>
        <taxon>Insecta</taxon>
        <taxon>Pterygota</taxon>
        <taxon>Neoptera</taxon>
        <taxon>Endopterygota</taxon>
        <taxon>Lepidoptera</taxon>
        <taxon>Glossata</taxon>
        <taxon>Ditrysia</taxon>
        <taxon>Noctuoidea</taxon>
        <taxon>Noctuidae</taxon>
        <taxon>Amphipyrinae</taxon>
        <taxon>Spodoptera</taxon>
    </lineage>
</organism>
<evidence type="ECO:0000256" key="5">
    <source>
        <dbReference type="ARBA" id="ARBA00023136"/>
    </source>
</evidence>
<evidence type="ECO:0000256" key="4">
    <source>
        <dbReference type="ARBA" id="ARBA00022989"/>
    </source>
</evidence>
<evidence type="ECO:0000313" key="7">
    <source>
        <dbReference type="EMBL" id="CAH1645881.1"/>
    </source>
</evidence>
<evidence type="ECO:0000256" key="1">
    <source>
        <dbReference type="ARBA" id="ARBA00004651"/>
    </source>
</evidence>
<evidence type="ECO:0008006" key="9">
    <source>
        <dbReference type="Google" id="ProtNLM"/>
    </source>
</evidence>
<dbReference type="InterPro" id="IPR013604">
    <property type="entry name" value="7TM_chemorcpt"/>
</dbReference>
<evidence type="ECO:0000313" key="8">
    <source>
        <dbReference type="Proteomes" id="UP001153321"/>
    </source>
</evidence>
<keyword evidence="4 6" id="KW-1133">Transmembrane helix</keyword>
<keyword evidence="5 6" id="KW-0472">Membrane</keyword>
<dbReference type="EMBL" id="LR824538">
    <property type="protein sequence ID" value="CAH1645881.1"/>
    <property type="molecule type" value="Genomic_DNA"/>
</dbReference>
<sequence>MWRCTLVHESFMLFIAIMTIVDLSKTLISLMVEAQQRCGTSDVITGETVKGWVELYQELVNCCDKVAVCFGCQYIFSLTCTIVHYVNVVYNFIYFNVFKTLEFDDNFKLWFLMIGYVMIMSLPIVATQMASNQWVRCQRVIARLHNNMIDDVNTAERKMIKDFIRVIKKHPLQIRFMSKVPVGIFLLPAILTAVVNHVIILLQFNHVV</sequence>
<keyword evidence="3 6" id="KW-0812">Transmembrane</keyword>
<dbReference type="GO" id="GO:0050909">
    <property type="term" value="P:sensory perception of taste"/>
    <property type="evidence" value="ECO:0007669"/>
    <property type="project" value="InterPro"/>
</dbReference>
<dbReference type="GO" id="GO:0005886">
    <property type="term" value="C:plasma membrane"/>
    <property type="evidence" value="ECO:0007669"/>
    <property type="project" value="UniProtKB-SubCell"/>
</dbReference>
<dbReference type="AlphaFoldDB" id="A0A9P0NAM2"/>
<dbReference type="Proteomes" id="UP001153321">
    <property type="component" value="Chromosome 7"/>
</dbReference>
<evidence type="ECO:0000256" key="3">
    <source>
        <dbReference type="ARBA" id="ARBA00022692"/>
    </source>
</evidence>